<reference evidence="14 15" key="1">
    <citation type="journal article" date="2018" name="Mol. Biol. Evol.">
        <title>Broad Genomic Sampling Reveals a Smut Pathogenic Ancestry of the Fungal Clade Ustilaginomycotina.</title>
        <authorList>
            <person name="Kijpornyongpan T."/>
            <person name="Mondo S.J."/>
            <person name="Barry K."/>
            <person name="Sandor L."/>
            <person name="Lee J."/>
            <person name="Lipzen A."/>
            <person name="Pangilinan J."/>
            <person name="LaButti K."/>
            <person name="Hainaut M."/>
            <person name="Henrissat B."/>
            <person name="Grigoriev I.V."/>
            <person name="Spatafora J.W."/>
            <person name="Aime M.C."/>
        </authorList>
    </citation>
    <scope>NUCLEOTIDE SEQUENCE [LARGE SCALE GENOMIC DNA]</scope>
    <source>
        <strain evidence="14 15">MCA 4186</strain>
    </source>
</reference>
<dbReference type="InterPro" id="IPR004299">
    <property type="entry name" value="MBOAT_fam"/>
</dbReference>
<protein>
    <recommendedName>
        <fullName evidence="10">O-acyltransferase</fullName>
    </recommendedName>
</protein>
<dbReference type="PANTHER" id="PTHR10408:SF9">
    <property type="entry name" value="STEROL O-ACYLTRANSFERASE 2-RELATED"/>
    <property type="match status" value="1"/>
</dbReference>
<evidence type="ECO:0000256" key="12">
    <source>
        <dbReference type="SAM" id="MobiDB-lite"/>
    </source>
</evidence>
<feature type="compositionally biased region" description="Basic and acidic residues" evidence="12">
    <location>
        <begin position="365"/>
        <end position="382"/>
    </location>
</feature>
<dbReference type="Pfam" id="PF03062">
    <property type="entry name" value="MBOAT"/>
    <property type="match status" value="1"/>
</dbReference>
<comment type="function">
    <text evidence="9">Sterol O-acyltransferase that catalyzes the formation of stery esters.</text>
</comment>
<dbReference type="GO" id="GO:0005789">
    <property type="term" value="C:endoplasmic reticulum membrane"/>
    <property type="evidence" value="ECO:0007669"/>
    <property type="project" value="UniProtKB-SubCell"/>
</dbReference>
<keyword evidence="7 10" id="KW-0472">Membrane</keyword>
<evidence type="ECO:0000256" key="1">
    <source>
        <dbReference type="ARBA" id="ARBA00004477"/>
    </source>
</evidence>
<dbReference type="GO" id="GO:0034737">
    <property type="term" value="F:ergosterol O-acyltransferase activity"/>
    <property type="evidence" value="ECO:0007669"/>
    <property type="project" value="TreeGrafter"/>
</dbReference>
<dbReference type="InterPro" id="IPR014371">
    <property type="entry name" value="Oat_ACAT_DAG_ARE"/>
</dbReference>
<dbReference type="EMBL" id="KZ819309">
    <property type="protein sequence ID" value="PWN94759.1"/>
    <property type="molecule type" value="Genomic_DNA"/>
</dbReference>
<keyword evidence="6 13" id="KW-1133">Transmembrane helix</keyword>
<evidence type="ECO:0000256" key="13">
    <source>
        <dbReference type="SAM" id="Phobius"/>
    </source>
</evidence>
<gene>
    <name evidence="14" type="ORF">FA09DRAFT_313144</name>
</gene>
<dbReference type="OrthoDB" id="10039049at2759"/>
<feature type="region of interest" description="Disordered" evidence="12">
    <location>
        <begin position="56"/>
        <end position="76"/>
    </location>
</feature>
<evidence type="ECO:0000256" key="11">
    <source>
        <dbReference type="PIRSR" id="PIRSR000439-1"/>
    </source>
</evidence>
<dbReference type="PANTHER" id="PTHR10408">
    <property type="entry name" value="STEROL O-ACYLTRANSFERASE"/>
    <property type="match status" value="1"/>
</dbReference>
<evidence type="ECO:0000313" key="15">
    <source>
        <dbReference type="Proteomes" id="UP000245946"/>
    </source>
</evidence>
<feature type="transmembrane region" description="Helical" evidence="13">
    <location>
        <begin position="572"/>
        <end position="591"/>
    </location>
</feature>
<feature type="transmembrane region" description="Helical" evidence="13">
    <location>
        <begin position="207"/>
        <end position="226"/>
    </location>
</feature>
<feature type="transmembrane region" description="Helical" evidence="13">
    <location>
        <begin position="238"/>
        <end position="260"/>
    </location>
</feature>
<feature type="transmembrane region" description="Helical" evidence="13">
    <location>
        <begin position="173"/>
        <end position="195"/>
    </location>
</feature>
<feature type="compositionally biased region" description="Basic residues" evidence="12">
    <location>
        <begin position="334"/>
        <end position="345"/>
    </location>
</feature>
<feature type="compositionally biased region" description="Low complexity" evidence="12">
    <location>
        <begin position="57"/>
        <end position="76"/>
    </location>
</feature>
<name>A0A316YZT1_9BASI</name>
<feature type="transmembrane region" description="Helical" evidence="13">
    <location>
        <begin position="492"/>
        <end position="518"/>
    </location>
</feature>
<dbReference type="AlphaFoldDB" id="A0A316YZT1"/>
<feature type="region of interest" description="Disordered" evidence="12">
    <location>
        <begin position="313"/>
        <end position="387"/>
    </location>
</feature>
<evidence type="ECO:0000256" key="4">
    <source>
        <dbReference type="ARBA" id="ARBA00022692"/>
    </source>
</evidence>
<evidence type="ECO:0000256" key="8">
    <source>
        <dbReference type="ARBA" id="ARBA00023315"/>
    </source>
</evidence>
<feature type="transmembrane region" description="Helical" evidence="13">
    <location>
        <begin position="454"/>
        <end position="472"/>
    </location>
</feature>
<feature type="compositionally biased region" description="Low complexity" evidence="12">
    <location>
        <begin position="1"/>
        <end position="23"/>
    </location>
</feature>
<sequence length="647" mass="72116">MAPSAAAATGGTARPTVSRVSTGSGSGSDDEVVASTTVTTTILSSADAAQRELGEYTAKAGGEKTTTTTVTHVGTKGLSHEVGKGGLVTLRPSQSSRAKRSGRKIRALVSFVPRESAFDRFHPHSSTDPFRGFYVLFWIALFILMLNTSYTSWASTGQVISMTFATLFSRDAWVLLLSDATLCASTFICVPFALVLKRGWVSYWPTLIWAQHAWQAALLFSVIRWTQYRDWPWVQSGFLTLHTLSMMMKIHSYMAVNGAMADNYHRMRRLEVQLEERVAEISDDKDAKLGAGQLVSDSAWAAAVRKALEAEQGEAVEHSKDWSRRDVQRGSNQLRHRTNTAHRRAAVLTDKEKPAATTEASAAGKEAKAGHHDGETTVRDPHPLASHPDSVVAQLARSIEELREELLSAGPNEKGEHVSWPQNVTYANFFDYLCCPTLVYELTYPRVKNIRPSYLLEKALAGVGTFCVIYVITEHWIMPHQPGPDTPIIQTFLQLAVPMMVNYLLIFFVMFECALAFAGEATRFADREFYLDWWNSRSMDEFSRKWNKPVHSFLLRHVYAHSITAGASKKVAMLYTFLLSSLLHELVMAIVSGKIRGYLFALQMAQIPLIAISQIPWVKRNPTVGNMSFWVGLFIGFPMLNIGYILF</sequence>
<keyword evidence="15" id="KW-1185">Reference proteome</keyword>
<proteinExistence type="inferred from homology"/>
<evidence type="ECO:0000256" key="2">
    <source>
        <dbReference type="ARBA" id="ARBA00009010"/>
    </source>
</evidence>
<dbReference type="PIRSF" id="PIRSF000439">
    <property type="entry name" value="Oat_ACAT_DAG_ARE"/>
    <property type="match status" value="1"/>
</dbReference>
<feature type="active site" evidence="11">
    <location>
        <position position="584"/>
    </location>
</feature>
<feature type="compositionally biased region" description="Basic and acidic residues" evidence="12">
    <location>
        <begin position="315"/>
        <end position="328"/>
    </location>
</feature>
<feature type="region of interest" description="Disordered" evidence="12">
    <location>
        <begin position="1"/>
        <end position="32"/>
    </location>
</feature>
<accession>A0A316YZT1</accession>
<evidence type="ECO:0000256" key="6">
    <source>
        <dbReference type="ARBA" id="ARBA00022989"/>
    </source>
</evidence>
<evidence type="ECO:0000256" key="10">
    <source>
        <dbReference type="PIRNR" id="PIRNR000439"/>
    </source>
</evidence>
<comment type="subcellular location">
    <subcellularLocation>
        <location evidence="1 10">Endoplasmic reticulum membrane</location>
        <topology evidence="1 10">Multi-pass membrane protein</topology>
    </subcellularLocation>
</comment>
<keyword evidence="8 10" id="KW-0012">Acyltransferase</keyword>
<comment type="similarity">
    <text evidence="2 10">Belongs to the membrane-bound acyltransferase family. Sterol o-acyltransferase subfamily.</text>
</comment>
<feature type="transmembrane region" description="Helical" evidence="13">
    <location>
        <begin position="133"/>
        <end position="153"/>
    </location>
</feature>
<evidence type="ECO:0000256" key="5">
    <source>
        <dbReference type="ARBA" id="ARBA00022824"/>
    </source>
</evidence>
<feature type="compositionally biased region" description="Low complexity" evidence="12">
    <location>
        <begin position="355"/>
        <end position="364"/>
    </location>
</feature>
<keyword evidence="5 10" id="KW-0256">Endoplasmic reticulum</keyword>
<keyword evidence="3 10" id="KW-0808">Transferase</keyword>
<evidence type="ECO:0000256" key="7">
    <source>
        <dbReference type="ARBA" id="ARBA00023136"/>
    </source>
</evidence>
<keyword evidence="4 13" id="KW-0812">Transmembrane</keyword>
<evidence type="ECO:0000313" key="14">
    <source>
        <dbReference type="EMBL" id="PWN94759.1"/>
    </source>
</evidence>
<dbReference type="Proteomes" id="UP000245946">
    <property type="component" value="Unassembled WGS sequence"/>
</dbReference>
<organism evidence="14 15">
    <name type="scientific">Tilletiopsis washingtonensis</name>
    <dbReference type="NCBI Taxonomy" id="58919"/>
    <lineage>
        <taxon>Eukaryota</taxon>
        <taxon>Fungi</taxon>
        <taxon>Dikarya</taxon>
        <taxon>Basidiomycota</taxon>
        <taxon>Ustilaginomycotina</taxon>
        <taxon>Exobasidiomycetes</taxon>
        <taxon>Entylomatales</taxon>
        <taxon>Entylomatales incertae sedis</taxon>
        <taxon>Tilletiopsis</taxon>
    </lineage>
</organism>
<dbReference type="GeneID" id="37268265"/>
<feature type="transmembrane region" description="Helical" evidence="13">
    <location>
        <begin position="629"/>
        <end position="646"/>
    </location>
</feature>
<dbReference type="GO" id="GO:0008204">
    <property type="term" value="P:ergosterol metabolic process"/>
    <property type="evidence" value="ECO:0007669"/>
    <property type="project" value="TreeGrafter"/>
</dbReference>
<evidence type="ECO:0000256" key="3">
    <source>
        <dbReference type="ARBA" id="ARBA00022679"/>
    </source>
</evidence>
<dbReference type="RefSeq" id="XP_025595038.1">
    <property type="nucleotide sequence ID" value="XM_025740719.1"/>
</dbReference>
<dbReference type="STRING" id="58919.A0A316YZT1"/>
<evidence type="ECO:0000256" key="9">
    <source>
        <dbReference type="ARBA" id="ARBA00023568"/>
    </source>
</evidence>